<evidence type="ECO:0000259" key="5">
    <source>
        <dbReference type="Pfam" id="PF13407"/>
    </source>
</evidence>
<dbReference type="AlphaFoldDB" id="A0A919WHS2"/>
<feature type="signal peptide" evidence="4">
    <location>
        <begin position="1"/>
        <end position="23"/>
    </location>
</feature>
<evidence type="ECO:0000313" key="6">
    <source>
        <dbReference type="EMBL" id="GIN62261.1"/>
    </source>
</evidence>
<comment type="caution">
    <text evidence="6">The sequence shown here is derived from an EMBL/GenBank/DDBJ whole genome shotgun (WGS) entry which is preliminary data.</text>
</comment>
<dbReference type="OrthoDB" id="9814427at2"/>
<dbReference type="EMBL" id="BORC01000003">
    <property type="protein sequence ID" value="GIN62261.1"/>
    <property type="molecule type" value="Genomic_DNA"/>
</dbReference>
<evidence type="ECO:0000256" key="3">
    <source>
        <dbReference type="ARBA" id="ARBA00022729"/>
    </source>
</evidence>
<gene>
    <name evidence="6" type="ORF">J27TS8_22540</name>
</gene>
<comment type="similarity">
    <text evidence="2">Belongs to the bacterial solute-binding protein 2 family.</text>
</comment>
<evidence type="ECO:0000256" key="2">
    <source>
        <dbReference type="ARBA" id="ARBA00007639"/>
    </source>
</evidence>
<dbReference type="RefSeq" id="WP_137743898.1">
    <property type="nucleotide sequence ID" value="NZ_BORC01000003.1"/>
</dbReference>
<reference evidence="6" key="1">
    <citation type="submission" date="2021-03" db="EMBL/GenBank/DDBJ databases">
        <title>Antimicrobial resistance genes in bacteria isolated from Japanese honey, and their potential for conferring macrolide and lincosamide resistance in the American foulbrood pathogen Paenibacillus larvae.</title>
        <authorList>
            <person name="Okamoto M."/>
            <person name="Kumagai M."/>
            <person name="Kanamori H."/>
            <person name="Takamatsu D."/>
        </authorList>
    </citation>
    <scope>NUCLEOTIDE SEQUENCE</scope>
    <source>
        <strain evidence="6">J27TS8</strain>
    </source>
</reference>
<sequence>MKKFSLVLLAVFLFILGGCSSNESGGEANGGNGGEKSEGSGKIALLMADLGNPFFHVLSDSVVAQGEELGYEVLVYDGQNDASNQPSQVEDAIQKGVDAIIINPADESSTANALKEAIAQDIPVVTVDRAVDVDGVLSYLVTDNLKGGKLVGEWLQEKLPEGGKVIHIEGVMGTAPQRERGGGFLSVIDPKENPDSKFEIIDTAVGDFSMAPAEAAMSDLLAKHDDIDVVFAQNDTMAVGVVRAIETAGRQDDGIIVIGFDGAQEAYDLIDEGIMAVTAVQDFEFIGAEAVNYVDAYLKDGTKPEPEVLVDVYMSDSK</sequence>
<evidence type="ECO:0000256" key="4">
    <source>
        <dbReference type="SAM" id="SignalP"/>
    </source>
</evidence>
<dbReference type="PANTHER" id="PTHR46847">
    <property type="entry name" value="D-ALLOSE-BINDING PERIPLASMIC PROTEIN-RELATED"/>
    <property type="match status" value="1"/>
</dbReference>
<evidence type="ECO:0000256" key="1">
    <source>
        <dbReference type="ARBA" id="ARBA00004196"/>
    </source>
</evidence>
<dbReference type="InterPro" id="IPR028082">
    <property type="entry name" value="Peripla_BP_I"/>
</dbReference>
<comment type="subcellular location">
    <subcellularLocation>
        <location evidence="1">Cell envelope</location>
    </subcellularLocation>
</comment>
<feature type="domain" description="Periplasmic binding protein" evidence="5">
    <location>
        <begin position="43"/>
        <end position="301"/>
    </location>
</feature>
<dbReference type="SUPFAM" id="SSF53822">
    <property type="entry name" value="Periplasmic binding protein-like I"/>
    <property type="match status" value="1"/>
</dbReference>
<keyword evidence="3 4" id="KW-0732">Signal</keyword>
<proteinExistence type="inferred from homology"/>
<dbReference type="GO" id="GO:0030246">
    <property type="term" value="F:carbohydrate binding"/>
    <property type="evidence" value="ECO:0007669"/>
    <property type="project" value="UniProtKB-ARBA"/>
</dbReference>
<evidence type="ECO:0000313" key="7">
    <source>
        <dbReference type="Proteomes" id="UP000682111"/>
    </source>
</evidence>
<accession>A0A919WHS2</accession>
<dbReference type="Pfam" id="PF13407">
    <property type="entry name" value="Peripla_BP_4"/>
    <property type="match status" value="1"/>
</dbReference>
<dbReference type="Gene3D" id="3.40.50.2300">
    <property type="match status" value="2"/>
</dbReference>
<dbReference type="GO" id="GO:0030313">
    <property type="term" value="C:cell envelope"/>
    <property type="evidence" value="ECO:0007669"/>
    <property type="project" value="UniProtKB-SubCell"/>
</dbReference>
<dbReference type="PROSITE" id="PS51257">
    <property type="entry name" value="PROKAR_LIPOPROTEIN"/>
    <property type="match status" value="1"/>
</dbReference>
<dbReference type="Proteomes" id="UP000682111">
    <property type="component" value="Unassembled WGS sequence"/>
</dbReference>
<keyword evidence="7" id="KW-1185">Reference proteome</keyword>
<name>A0A919WHS2_9BACI</name>
<feature type="chain" id="PRO_5038692593" evidence="4">
    <location>
        <begin position="24"/>
        <end position="318"/>
    </location>
</feature>
<dbReference type="InterPro" id="IPR025997">
    <property type="entry name" value="SBP_2_dom"/>
</dbReference>
<organism evidence="6 7">
    <name type="scientific">Robertmurraya siralis</name>
    <dbReference type="NCBI Taxonomy" id="77777"/>
    <lineage>
        <taxon>Bacteria</taxon>
        <taxon>Bacillati</taxon>
        <taxon>Bacillota</taxon>
        <taxon>Bacilli</taxon>
        <taxon>Bacillales</taxon>
        <taxon>Bacillaceae</taxon>
        <taxon>Robertmurraya</taxon>
    </lineage>
</organism>
<protein>
    <submittedName>
        <fullName evidence="6">D-ribose ABC transporter substrate-binding protein</fullName>
    </submittedName>
</protein>
<dbReference type="PANTHER" id="PTHR46847:SF1">
    <property type="entry name" value="D-ALLOSE-BINDING PERIPLASMIC PROTEIN-RELATED"/>
    <property type="match status" value="1"/>
</dbReference>
<dbReference type="CDD" id="cd01536">
    <property type="entry name" value="PBP1_ABC_sugar_binding-like"/>
    <property type="match status" value="1"/>
</dbReference>